<dbReference type="AlphaFoldDB" id="A0A1X0D4T9"/>
<comment type="caution">
    <text evidence="1">The sequence shown here is derived from an EMBL/GenBank/DDBJ whole genome shotgun (WGS) entry which is preliminary data.</text>
</comment>
<dbReference type="STRING" id="53376.BST25_22685"/>
<accession>A0A1X0D4T9</accession>
<proteinExistence type="predicted"/>
<evidence type="ECO:0000313" key="2">
    <source>
        <dbReference type="Proteomes" id="UP000192566"/>
    </source>
</evidence>
<gene>
    <name evidence="1" type="ORF">BST25_22685</name>
</gene>
<reference evidence="1 2" key="1">
    <citation type="submission" date="2017-02" db="EMBL/GenBank/DDBJ databases">
        <title>The new phylogeny of genus Mycobacterium.</title>
        <authorList>
            <person name="Tortoli E."/>
            <person name="Trovato A."/>
            <person name="Cirillo D.M."/>
        </authorList>
    </citation>
    <scope>NUCLEOTIDE SEQUENCE [LARGE SCALE GENOMIC DNA]</scope>
    <source>
        <strain evidence="1 2">DSM 44471</strain>
    </source>
</reference>
<name>A0A1X0D4T9_MYCHE</name>
<dbReference type="EMBL" id="MVHR01000062">
    <property type="protein sequence ID" value="ORA67421.1"/>
    <property type="molecule type" value="Genomic_DNA"/>
</dbReference>
<protein>
    <submittedName>
        <fullName evidence="1">Uncharacterized protein</fullName>
    </submittedName>
</protein>
<sequence>MLLYLVIRGPDAMELMLPASQPDVARRLRDRASRTRSGLLAGSIVGPMDRKIVSGAARLRTVARPAWESNRGAGR</sequence>
<keyword evidence="2" id="KW-1185">Reference proteome</keyword>
<evidence type="ECO:0000313" key="1">
    <source>
        <dbReference type="EMBL" id="ORA67421.1"/>
    </source>
</evidence>
<organism evidence="1 2">
    <name type="scientific">Mycobacterium heidelbergense</name>
    <dbReference type="NCBI Taxonomy" id="53376"/>
    <lineage>
        <taxon>Bacteria</taxon>
        <taxon>Bacillati</taxon>
        <taxon>Actinomycetota</taxon>
        <taxon>Actinomycetes</taxon>
        <taxon>Mycobacteriales</taxon>
        <taxon>Mycobacteriaceae</taxon>
        <taxon>Mycobacterium</taxon>
        <taxon>Mycobacterium simiae complex</taxon>
    </lineage>
</organism>
<dbReference type="Proteomes" id="UP000192566">
    <property type="component" value="Unassembled WGS sequence"/>
</dbReference>